<evidence type="ECO:0000256" key="1">
    <source>
        <dbReference type="SAM" id="MobiDB-lite"/>
    </source>
</evidence>
<accession>A0A0B3SKN3</accession>
<sequence>MTPVTPNAPGLGMLNMMTLMDLLERTPMPSQEHLFNPYERYGDQPGIYNYGPDEPQPSDPTGAPRAAGRTYSPAHNDVKSLRGRAVDRDFIQPRRTPGFSIREPFEPDEYLAEEIGSEAFEAYTRMTPLQRLLWLNDPANGFVPPNTQYQQVPADVSLLDLLSRMGGAQ</sequence>
<evidence type="ECO:0000313" key="2">
    <source>
        <dbReference type="EMBL" id="KHQ51109.1"/>
    </source>
</evidence>
<gene>
    <name evidence="2" type="ORF">OA50_04480</name>
</gene>
<organism evidence="2 3">
    <name type="scientific">Mameliella alba</name>
    <dbReference type="NCBI Taxonomy" id="561184"/>
    <lineage>
        <taxon>Bacteria</taxon>
        <taxon>Pseudomonadati</taxon>
        <taxon>Pseudomonadota</taxon>
        <taxon>Alphaproteobacteria</taxon>
        <taxon>Rhodobacterales</taxon>
        <taxon>Roseobacteraceae</taxon>
        <taxon>Mameliella</taxon>
    </lineage>
</organism>
<comment type="caution">
    <text evidence="2">The sequence shown here is derived from an EMBL/GenBank/DDBJ whole genome shotgun (WGS) entry which is preliminary data.</text>
</comment>
<dbReference type="RefSeq" id="WP_043145302.1">
    <property type="nucleotide sequence ID" value="NZ_JSUQ01000020.1"/>
</dbReference>
<protein>
    <submittedName>
        <fullName evidence="2">Uncharacterized protein</fullName>
    </submittedName>
</protein>
<evidence type="ECO:0000313" key="3">
    <source>
        <dbReference type="Proteomes" id="UP000030960"/>
    </source>
</evidence>
<reference evidence="2 3" key="1">
    <citation type="submission" date="2014-10" db="EMBL/GenBank/DDBJ databases">
        <title>Genome sequence of Ponticoccus sp. strain UMTAT08 isolated from clonal culture of toxic dinoflagellate Alexandrium tamiyavanichii.</title>
        <authorList>
            <person name="Gan H.Y."/>
            <person name="Muhd D.-D."/>
            <person name="Mohd Noor M.E."/>
            <person name="Yeong Y.S."/>
            <person name="Usup G."/>
        </authorList>
    </citation>
    <scope>NUCLEOTIDE SEQUENCE [LARGE SCALE GENOMIC DNA]</scope>
    <source>
        <strain evidence="2 3">UMTAT08</strain>
    </source>
</reference>
<feature type="region of interest" description="Disordered" evidence="1">
    <location>
        <begin position="44"/>
        <end position="77"/>
    </location>
</feature>
<keyword evidence="3" id="KW-1185">Reference proteome</keyword>
<dbReference type="EMBL" id="JSUQ01000020">
    <property type="protein sequence ID" value="KHQ51109.1"/>
    <property type="molecule type" value="Genomic_DNA"/>
</dbReference>
<proteinExistence type="predicted"/>
<dbReference type="Proteomes" id="UP000030960">
    <property type="component" value="Unassembled WGS sequence"/>
</dbReference>
<dbReference type="AlphaFoldDB" id="A0A0B3SKN3"/>
<name>A0A0B3SKN3_9RHOB</name>